<evidence type="ECO:0000259" key="10">
    <source>
        <dbReference type="Pfam" id="PF00081"/>
    </source>
</evidence>
<evidence type="ECO:0000256" key="8">
    <source>
        <dbReference type="RuleBase" id="RU000414"/>
    </source>
</evidence>
<comment type="function">
    <text evidence="5">Destroys superoxide anion radicals which are normally produced within the cells and which are toxic to biological systems. Catalyzes the dismutation of superoxide anion radicals into O2 and H2O2 by successive reduction and oxidation of the transition metal ion at the active site.</text>
</comment>
<evidence type="ECO:0000256" key="9">
    <source>
        <dbReference type="SAM" id="SignalP"/>
    </source>
</evidence>
<evidence type="ECO:0000256" key="1">
    <source>
        <dbReference type="ARBA" id="ARBA00001965"/>
    </source>
</evidence>
<feature type="binding site" evidence="7">
    <location>
        <position position="64"/>
    </location>
    <ligand>
        <name>Mn(2+)</name>
        <dbReference type="ChEBI" id="CHEBI:29035"/>
    </ligand>
</feature>
<evidence type="ECO:0000256" key="5">
    <source>
        <dbReference type="ARBA" id="ARBA00024318"/>
    </source>
</evidence>
<evidence type="ECO:0000313" key="12">
    <source>
        <dbReference type="EMBL" id="KIC59270.1"/>
    </source>
</evidence>
<sequence>MIKTLALSTVLTLSPLAAGAVFAQTPSATPSLGQTAPATFTLPALPYAADALEPAIDAQTMQIHHGRHHKAYVDNLNAAVAADPALAGLSIEDLMGRISTLPPAVRNNGGGHWNHSLFWTLMAPAGQGGEPSDELAAAITRDFGSMDAFKTAFNQAATSRFGSGWAWLIVKDGKLQITSTPNQDNPLMDIAEVRGAPILAVDVWEHAYYLKYQNKRADYLTAWWKVVNWNAVNRLYAEAL</sequence>
<dbReference type="InterPro" id="IPR001189">
    <property type="entry name" value="Mn/Fe_SOD"/>
</dbReference>
<comment type="catalytic activity">
    <reaction evidence="6">
        <text>2 superoxide + 2 H(+) = H2O2 + O2</text>
        <dbReference type="Rhea" id="RHEA:20696"/>
        <dbReference type="ChEBI" id="CHEBI:15378"/>
        <dbReference type="ChEBI" id="CHEBI:15379"/>
        <dbReference type="ChEBI" id="CHEBI:16240"/>
        <dbReference type="ChEBI" id="CHEBI:18421"/>
        <dbReference type="EC" id="1.15.1.1"/>
    </reaction>
    <physiologicalReaction direction="left-to-right" evidence="6">
        <dbReference type="Rhea" id="RHEA:20697"/>
    </physiologicalReaction>
</comment>
<dbReference type="PROSITE" id="PS00088">
    <property type="entry name" value="SOD_MN"/>
    <property type="match status" value="1"/>
</dbReference>
<dbReference type="InterPro" id="IPR019831">
    <property type="entry name" value="Mn/Fe_SOD_N"/>
</dbReference>
<feature type="signal peptide" evidence="9">
    <location>
        <begin position="1"/>
        <end position="23"/>
    </location>
</feature>
<comment type="similarity">
    <text evidence="2 8">Belongs to the iron/manganese superoxide dismutase family.</text>
</comment>
<evidence type="ECO:0000256" key="7">
    <source>
        <dbReference type="PIRSR" id="PIRSR000349-1"/>
    </source>
</evidence>
<dbReference type="EMBL" id="JWSY01000008">
    <property type="protein sequence ID" value="KIC59270.1"/>
    <property type="molecule type" value="Genomic_DNA"/>
</dbReference>
<gene>
    <name evidence="12" type="ORF">RM53_05960</name>
</gene>
<dbReference type="FunFam" id="1.10.287.990:FF:000001">
    <property type="entry name" value="Superoxide dismutase"/>
    <property type="match status" value="1"/>
</dbReference>
<evidence type="ECO:0000256" key="6">
    <source>
        <dbReference type="ARBA" id="ARBA00047393"/>
    </source>
</evidence>
<dbReference type="Pfam" id="PF02777">
    <property type="entry name" value="Sod_Fe_C"/>
    <property type="match status" value="1"/>
</dbReference>
<proteinExistence type="inferred from homology"/>
<evidence type="ECO:0000256" key="4">
    <source>
        <dbReference type="ARBA" id="ARBA00023002"/>
    </source>
</evidence>
<dbReference type="InterPro" id="IPR019833">
    <property type="entry name" value="Mn/Fe_SOD_BS"/>
</dbReference>
<accession>A0A0B4D505</accession>
<evidence type="ECO:0000256" key="2">
    <source>
        <dbReference type="ARBA" id="ARBA00008714"/>
    </source>
</evidence>
<name>A0A0B4D505_9CAUL</name>
<evidence type="ECO:0000259" key="11">
    <source>
        <dbReference type="Pfam" id="PF02777"/>
    </source>
</evidence>
<dbReference type="Gene3D" id="1.10.287.990">
    <property type="entry name" value="Fe,Mn superoxide dismutase (SOD) domain"/>
    <property type="match status" value="1"/>
</dbReference>
<dbReference type="InterPro" id="IPR036314">
    <property type="entry name" value="SOD_C_sf"/>
</dbReference>
<dbReference type="GO" id="GO:0030145">
    <property type="term" value="F:manganese ion binding"/>
    <property type="evidence" value="ECO:0007669"/>
    <property type="project" value="UniProtKB-ARBA"/>
</dbReference>
<reference evidence="12 13" key="1">
    <citation type="submission" date="2014-12" db="EMBL/GenBank/DDBJ databases">
        <title>Genome sequencing of Brevundimonas nasdae TPW30.</title>
        <authorList>
            <person name="Tan P.W."/>
            <person name="Chan K.-G."/>
        </authorList>
    </citation>
    <scope>NUCLEOTIDE SEQUENCE [LARGE SCALE GENOMIC DNA]</scope>
    <source>
        <strain evidence="12 13">TPW30</strain>
    </source>
</reference>
<feature type="binding site" evidence="7">
    <location>
        <position position="206"/>
    </location>
    <ligand>
        <name>Mn(2+)</name>
        <dbReference type="ChEBI" id="CHEBI:29035"/>
    </ligand>
</feature>
<dbReference type="Gene3D" id="3.55.40.20">
    <property type="entry name" value="Iron/manganese superoxide dismutase, C-terminal domain"/>
    <property type="match status" value="1"/>
</dbReference>
<comment type="cofactor">
    <cofactor evidence="1">
        <name>Fe(3+)</name>
        <dbReference type="ChEBI" id="CHEBI:29034"/>
    </cofactor>
</comment>
<dbReference type="InterPro" id="IPR036324">
    <property type="entry name" value="Mn/Fe_SOD_N_sf"/>
</dbReference>
<protein>
    <recommendedName>
        <fullName evidence="8">Superoxide dismutase</fullName>
        <ecNumber evidence="8">1.15.1.1</ecNumber>
    </recommendedName>
</protein>
<keyword evidence="4 8" id="KW-0560">Oxidoreductase</keyword>
<dbReference type="EC" id="1.15.1.1" evidence="8"/>
<feature type="binding site" evidence="7">
    <location>
        <position position="202"/>
    </location>
    <ligand>
        <name>Mn(2+)</name>
        <dbReference type="ChEBI" id="CHEBI:29035"/>
    </ligand>
</feature>
<dbReference type="PANTHER" id="PTHR43595">
    <property type="entry name" value="37S RIBOSOMAL PROTEIN S26, MITOCHONDRIAL"/>
    <property type="match status" value="1"/>
</dbReference>
<dbReference type="FunFam" id="3.55.40.20:FF:000001">
    <property type="entry name" value="Superoxide dismutase"/>
    <property type="match status" value="1"/>
</dbReference>
<organism evidence="12 13">
    <name type="scientific">Brevundimonas nasdae</name>
    <dbReference type="NCBI Taxonomy" id="172043"/>
    <lineage>
        <taxon>Bacteria</taxon>
        <taxon>Pseudomonadati</taxon>
        <taxon>Pseudomonadota</taxon>
        <taxon>Alphaproteobacteria</taxon>
        <taxon>Caulobacterales</taxon>
        <taxon>Caulobacteraceae</taxon>
        <taxon>Brevundimonas</taxon>
    </lineage>
</organism>
<feature type="chain" id="PRO_5002086371" description="Superoxide dismutase" evidence="9">
    <location>
        <begin position="24"/>
        <end position="240"/>
    </location>
</feature>
<dbReference type="GO" id="GO:0005737">
    <property type="term" value="C:cytoplasm"/>
    <property type="evidence" value="ECO:0007669"/>
    <property type="project" value="TreeGrafter"/>
</dbReference>
<feature type="domain" description="Manganese/iron superoxide dismutase C-terminal" evidence="11">
    <location>
        <begin position="131"/>
        <end position="234"/>
    </location>
</feature>
<comment type="caution">
    <text evidence="12">The sequence shown here is derived from an EMBL/GenBank/DDBJ whole genome shotgun (WGS) entry which is preliminary data.</text>
</comment>
<comment type="function">
    <text evidence="8">Destroys radicals which are normally produced within the cells and which are toxic to biological systems.</text>
</comment>
<keyword evidence="9" id="KW-0732">Signal</keyword>
<dbReference type="PRINTS" id="PR01703">
    <property type="entry name" value="MNSODISMTASE"/>
</dbReference>
<dbReference type="PANTHER" id="PTHR43595:SF2">
    <property type="entry name" value="SMALL RIBOSOMAL SUBUNIT PROTEIN MS42"/>
    <property type="match status" value="1"/>
</dbReference>
<dbReference type="Proteomes" id="UP000031166">
    <property type="component" value="Unassembled WGS sequence"/>
</dbReference>
<dbReference type="PIRSF" id="PIRSF000349">
    <property type="entry name" value="SODismutase"/>
    <property type="match status" value="1"/>
</dbReference>
<feature type="binding site" evidence="7">
    <location>
        <position position="115"/>
    </location>
    <ligand>
        <name>Mn(2+)</name>
        <dbReference type="ChEBI" id="CHEBI:29035"/>
    </ligand>
</feature>
<dbReference type="GO" id="GO:0004784">
    <property type="term" value="F:superoxide dismutase activity"/>
    <property type="evidence" value="ECO:0007669"/>
    <property type="project" value="UniProtKB-EC"/>
</dbReference>
<evidence type="ECO:0000313" key="13">
    <source>
        <dbReference type="Proteomes" id="UP000031166"/>
    </source>
</evidence>
<dbReference type="STRING" id="172043.RM53_05960"/>
<feature type="domain" description="Manganese/iron superoxide dismutase N-terminal" evidence="10">
    <location>
        <begin position="39"/>
        <end position="123"/>
    </location>
</feature>
<dbReference type="SUPFAM" id="SSF46609">
    <property type="entry name" value="Fe,Mn superoxide dismutase (SOD), N-terminal domain"/>
    <property type="match status" value="1"/>
</dbReference>
<dbReference type="AlphaFoldDB" id="A0A0B4D505"/>
<keyword evidence="3 7" id="KW-0479">Metal-binding</keyword>
<dbReference type="InterPro" id="IPR019832">
    <property type="entry name" value="Mn/Fe_SOD_C"/>
</dbReference>
<dbReference type="RefSeq" id="WP_039245164.1">
    <property type="nucleotide sequence ID" value="NZ_JWSY01000008.1"/>
</dbReference>
<dbReference type="SUPFAM" id="SSF54719">
    <property type="entry name" value="Fe,Mn superoxide dismutase (SOD), C-terminal domain"/>
    <property type="match status" value="1"/>
</dbReference>
<evidence type="ECO:0000256" key="3">
    <source>
        <dbReference type="ARBA" id="ARBA00022723"/>
    </source>
</evidence>
<dbReference type="Pfam" id="PF00081">
    <property type="entry name" value="Sod_Fe_N"/>
    <property type="match status" value="1"/>
</dbReference>